<feature type="compositionally biased region" description="Acidic residues" evidence="1">
    <location>
        <begin position="147"/>
        <end position="158"/>
    </location>
</feature>
<feature type="region of interest" description="Disordered" evidence="1">
    <location>
        <begin position="141"/>
        <end position="225"/>
    </location>
</feature>
<evidence type="ECO:0000256" key="1">
    <source>
        <dbReference type="SAM" id="MobiDB-lite"/>
    </source>
</evidence>
<gene>
    <name evidence="2" type="ORF">B9479_004550</name>
</gene>
<evidence type="ECO:0000313" key="2">
    <source>
        <dbReference type="EMBL" id="TYJ54791.1"/>
    </source>
</evidence>
<protein>
    <submittedName>
        <fullName evidence="2">Uncharacterized protein</fullName>
    </submittedName>
</protein>
<dbReference type="InterPro" id="IPR011990">
    <property type="entry name" value="TPR-like_helical_dom_sf"/>
</dbReference>
<dbReference type="InterPro" id="IPR019734">
    <property type="entry name" value="TPR_rpt"/>
</dbReference>
<dbReference type="EMBL" id="NIDF01000053">
    <property type="protein sequence ID" value="TYJ54791.1"/>
    <property type="molecule type" value="Genomic_DNA"/>
</dbReference>
<dbReference type="Gene3D" id="1.25.40.10">
    <property type="entry name" value="Tetratricopeptide repeat domain"/>
    <property type="match status" value="1"/>
</dbReference>
<feature type="compositionally biased region" description="Basic and acidic residues" evidence="1">
    <location>
        <begin position="159"/>
        <end position="177"/>
    </location>
</feature>
<keyword evidence="3" id="KW-1185">Reference proteome</keyword>
<sequence length="371" mass="41238">MPIQSPAFPPEPTLDSIPNFDPDKFQPPAWAKTQAFQWETDPSGKASHGGAKAKLDLSDDESDGDEEDDDFEDAQSSFDPHAGDEVLGIDPEEAMFTIDELRELLSRAIQLKLEGNSLYTSKPPKYEEAVQAYQRAIEHLPLFPSKEEEDSEVEDEDTGERIKKTKEGKENDEKEKAPPAVPASSGLQEISEEEAILITKQEDEGAPGQEEEDDRPEEEKEREKVENEIKECTKACNGNLAACFIALKQDEKAVKACTEAIKIDPNYTKGLHRRATSNERIGSLTALSSAKEDYTLLLTLLPPSSPLLPSIRRSLVTLPPKIQKQEKEQYDEMMGKLKNLGNSLLGNFGLSTDNFKFEEQPGGGYSMNFSQ</sequence>
<dbReference type="AlphaFoldDB" id="A0A5D3AX21"/>
<dbReference type="SMART" id="SM00028">
    <property type="entry name" value="TPR"/>
    <property type="match status" value="2"/>
</dbReference>
<accession>A0A5D3AX21</accession>
<feature type="region of interest" description="Disordered" evidence="1">
    <location>
        <begin position="1"/>
        <end position="91"/>
    </location>
</feature>
<dbReference type="SUPFAM" id="SSF48452">
    <property type="entry name" value="TPR-like"/>
    <property type="match status" value="1"/>
</dbReference>
<name>A0A5D3AX21_9TREE</name>
<dbReference type="PANTHER" id="PTHR46014">
    <property type="entry name" value="TETRATRICOPEPTIDE REPEAT PROTEIN 1"/>
    <property type="match status" value="1"/>
</dbReference>
<dbReference type="PANTHER" id="PTHR46014:SF1">
    <property type="entry name" value="TETRATRICOPEPTIDE REPEAT PROTEIN 1"/>
    <property type="match status" value="1"/>
</dbReference>
<evidence type="ECO:0000313" key="3">
    <source>
        <dbReference type="Proteomes" id="UP000322245"/>
    </source>
</evidence>
<comment type="caution">
    <text evidence="2">The sequence shown here is derived from an EMBL/GenBank/DDBJ whole genome shotgun (WGS) entry which is preliminary data.</text>
</comment>
<feature type="compositionally biased region" description="Acidic residues" evidence="1">
    <location>
        <begin position="58"/>
        <end position="73"/>
    </location>
</feature>
<reference evidence="2 3" key="1">
    <citation type="submission" date="2017-05" db="EMBL/GenBank/DDBJ databases">
        <title>The Genome Sequence of Tsuchiyaea wingfieldii DSM 27421.</title>
        <authorList>
            <person name="Cuomo C."/>
            <person name="Passer A."/>
            <person name="Billmyre B."/>
            <person name="Heitman J."/>
        </authorList>
    </citation>
    <scope>NUCLEOTIDE SEQUENCE [LARGE SCALE GENOMIC DNA]</scope>
    <source>
        <strain evidence="2 3">DSM 27421</strain>
    </source>
</reference>
<proteinExistence type="predicted"/>
<organism evidence="2 3">
    <name type="scientific">Cryptococcus floricola</name>
    <dbReference type="NCBI Taxonomy" id="2591691"/>
    <lineage>
        <taxon>Eukaryota</taxon>
        <taxon>Fungi</taxon>
        <taxon>Dikarya</taxon>
        <taxon>Basidiomycota</taxon>
        <taxon>Agaricomycotina</taxon>
        <taxon>Tremellomycetes</taxon>
        <taxon>Tremellales</taxon>
        <taxon>Cryptococcaceae</taxon>
        <taxon>Cryptococcus</taxon>
    </lineage>
</organism>
<dbReference type="Proteomes" id="UP000322245">
    <property type="component" value="Unassembled WGS sequence"/>
</dbReference>
<dbReference type="InterPro" id="IPR052769">
    <property type="entry name" value="TPR_domain_protein"/>
</dbReference>